<organism evidence="2 3">
    <name type="scientific">Eiseniibacteriota bacterium</name>
    <dbReference type="NCBI Taxonomy" id="2212470"/>
    <lineage>
        <taxon>Bacteria</taxon>
        <taxon>Candidatus Eiseniibacteriota</taxon>
    </lineage>
</organism>
<evidence type="ECO:0000313" key="2">
    <source>
        <dbReference type="EMBL" id="MBI3538967.1"/>
    </source>
</evidence>
<protein>
    <submittedName>
        <fullName evidence="2">Uncharacterized protein</fullName>
    </submittedName>
</protein>
<dbReference type="AlphaFoldDB" id="A0A9D6L8R7"/>
<gene>
    <name evidence="2" type="ORF">HY076_01680</name>
</gene>
<reference evidence="2" key="1">
    <citation type="submission" date="2020-07" db="EMBL/GenBank/DDBJ databases">
        <title>Huge and variable diversity of episymbiotic CPR bacteria and DPANN archaea in groundwater ecosystems.</title>
        <authorList>
            <person name="He C.Y."/>
            <person name="Keren R."/>
            <person name="Whittaker M."/>
            <person name="Farag I.F."/>
            <person name="Doudna J."/>
            <person name="Cate J.H.D."/>
            <person name="Banfield J.F."/>
        </authorList>
    </citation>
    <scope>NUCLEOTIDE SEQUENCE</scope>
    <source>
        <strain evidence="2">NC_groundwater_928_Pr1_S-0.2um_72_17</strain>
    </source>
</reference>
<sequence length="183" mass="19799">MTLGVRVATAHGKCLTALRGPAHFSPPGYMMRPQSIPVTTPAFMGIGRADVADPQGRQRVGGVRLAARRPPGMTADDLLIARKEGVPATEEPFPIPSANRPQRETHMPRPLRPRSASNRRITRSVRARAGLPEPATHTDPRDGALIAPQPAALPVEVARQAQREMDRLRRLPSGTPEAAQVRS</sequence>
<proteinExistence type="predicted"/>
<feature type="non-terminal residue" evidence="2">
    <location>
        <position position="183"/>
    </location>
</feature>
<evidence type="ECO:0000313" key="3">
    <source>
        <dbReference type="Proteomes" id="UP000807850"/>
    </source>
</evidence>
<evidence type="ECO:0000256" key="1">
    <source>
        <dbReference type="SAM" id="MobiDB-lite"/>
    </source>
</evidence>
<dbReference type="Proteomes" id="UP000807850">
    <property type="component" value="Unassembled WGS sequence"/>
</dbReference>
<feature type="region of interest" description="Disordered" evidence="1">
    <location>
        <begin position="85"/>
        <end position="183"/>
    </location>
</feature>
<accession>A0A9D6L8R7</accession>
<comment type="caution">
    <text evidence="2">The sequence shown here is derived from an EMBL/GenBank/DDBJ whole genome shotgun (WGS) entry which is preliminary data.</text>
</comment>
<name>A0A9D6L8R7_UNCEI</name>
<dbReference type="EMBL" id="JACQAY010000051">
    <property type="protein sequence ID" value="MBI3538967.1"/>
    <property type="molecule type" value="Genomic_DNA"/>
</dbReference>